<organism evidence="2 3">
    <name type="scientific">Bowmanella yangjiangensis</name>
    <dbReference type="NCBI Taxonomy" id="2811230"/>
    <lineage>
        <taxon>Bacteria</taxon>
        <taxon>Pseudomonadati</taxon>
        <taxon>Pseudomonadota</taxon>
        <taxon>Gammaproteobacteria</taxon>
        <taxon>Alteromonadales</taxon>
        <taxon>Alteromonadaceae</taxon>
        <taxon>Bowmanella</taxon>
    </lineage>
</organism>
<dbReference type="RefSeq" id="WP_206594266.1">
    <property type="nucleotide sequence ID" value="NZ_JAFKCS010000009.1"/>
</dbReference>
<protein>
    <recommendedName>
        <fullName evidence="4">MSHA biogenesis protein MshJ</fullName>
    </recommendedName>
</protein>
<name>A0ABS3CTI4_9ALTE</name>
<sequence length="192" mass="21718">MKKPNLDSNKLTNELKRTPRLQWLLLLVVWILILSAGKALIDQIGNQKEDLNTQQRLLARLTESANSPFNEELLSNSQQHLAQLNKEIPTAVSGSVAEAKALADAEDLIGKKLIRKRLNLIGAETIEAEKQHYWSVRIDISGQLSDQDFVDVLSLFDASVGHRRIASFQYSPKASNTLNMVIDLLYRYQEHE</sequence>
<evidence type="ECO:0008006" key="4">
    <source>
        <dbReference type="Google" id="ProtNLM"/>
    </source>
</evidence>
<reference evidence="2 3" key="1">
    <citation type="submission" date="2021-03" db="EMBL/GenBank/DDBJ databases">
        <title>novel species isolated from a fishpond in China.</title>
        <authorList>
            <person name="Lu H."/>
            <person name="Cai Z."/>
        </authorList>
    </citation>
    <scope>NUCLEOTIDE SEQUENCE [LARGE SCALE GENOMIC DNA]</scope>
    <source>
        <strain evidence="2 3">Y57</strain>
    </source>
</reference>
<comment type="caution">
    <text evidence="2">The sequence shown here is derived from an EMBL/GenBank/DDBJ whole genome shotgun (WGS) entry which is preliminary data.</text>
</comment>
<keyword evidence="1" id="KW-0812">Transmembrane</keyword>
<proteinExistence type="predicted"/>
<evidence type="ECO:0000256" key="1">
    <source>
        <dbReference type="SAM" id="Phobius"/>
    </source>
</evidence>
<feature type="transmembrane region" description="Helical" evidence="1">
    <location>
        <begin position="21"/>
        <end position="41"/>
    </location>
</feature>
<dbReference type="Proteomes" id="UP000663992">
    <property type="component" value="Unassembled WGS sequence"/>
</dbReference>
<evidence type="ECO:0000313" key="3">
    <source>
        <dbReference type="Proteomes" id="UP000663992"/>
    </source>
</evidence>
<accession>A0ABS3CTI4</accession>
<keyword evidence="1" id="KW-0472">Membrane</keyword>
<evidence type="ECO:0000313" key="2">
    <source>
        <dbReference type="EMBL" id="MBN7820433.1"/>
    </source>
</evidence>
<gene>
    <name evidence="2" type="ORF">J0A65_11190</name>
</gene>
<keyword evidence="3" id="KW-1185">Reference proteome</keyword>
<dbReference type="EMBL" id="JAFKCS010000009">
    <property type="protein sequence ID" value="MBN7820433.1"/>
    <property type="molecule type" value="Genomic_DNA"/>
</dbReference>
<keyword evidence="1" id="KW-1133">Transmembrane helix</keyword>